<evidence type="ECO:0000256" key="1">
    <source>
        <dbReference type="SAM" id="Phobius"/>
    </source>
</evidence>
<reference evidence="2 3" key="1">
    <citation type="submission" date="2015-01" db="EMBL/GenBank/DDBJ databases">
        <title>Draft Genome Sequences of Four Bacillus thermoamylovorans Strains, Isolated From Food Products.</title>
        <authorList>
            <person name="Krawcyk A.O."/>
            <person name="Berendsen E.M."/>
            <person name="Eijlander R.T."/>
            <person name="de Jong A."/>
            <person name="Wells-Bennik M."/>
            <person name="Kuipers O.P."/>
        </authorList>
    </citation>
    <scope>NUCLEOTIDE SEQUENCE [LARGE SCALE GENOMIC DNA]</scope>
    <source>
        <strain evidence="2 3">B4167</strain>
    </source>
</reference>
<evidence type="ECO:0000313" key="2">
    <source>
        <dbReference type="EMBL" id="KIO70840.1"/>
    </source>
</evidence>
<feature type="transmembrane region" description="Helical" evidence="1">
    <location>
        <begin position="6"/>
        <end position="31"/>
    </location>
</feature>
<evidence type="ECO:0008006" key="4">
    <source>
        <dbReference type="Google" id="ProtNLM"/>
    </source>
</evidence>
<name>A0ABD4A2L6_9BACI</name>
<dbReference type="Proteomes" id="UP000032076">
    <property type="component" value="Unassembled WGS sequence"/>
</dbReference>
<protein>
    <recommendedName>
        <fullName evidence="4">DUF3784 domain-containing protein</fullName>
    </recommendedName>
</protein>
<keyword evidence="1" id="KW-0812">Transmembrane</keyword>
<keyword evidence="1" id="KW-1133">Transmembrane helix</keyword>
<feature type="transmembrane region" description="Helical" evidence="1">
    <location>
        <begin position="52"/>
        <end position="71"/>
    </location>
</feature>
<dbReference type="AlphaFoldDB" id="A0ABD4A2L6"/>
<accession>A0ABD4A2L6</accession>
<dbReference type="InterPro" id="IPR017259">
    <property type="entry name" value="UCP037672"/>
</dbReference>
<organism evidence="2 3">
    <name type="scientific">Caldibacillus thermoamylovorans</name>
    <dbReference type="NCBI Taxonomy" id="35841"/>
    <lineage>
        <taxon>Bacteria</taxon>
        <taxon>Bacillati</taxon>
        <taxon>Bacillota</taxon>
        <taxon>Bacilli</taxon>
        <taxon>Bacillales</taxon>
        <taxon>Bacillaceae</taxon>
        <taxon>Caldibacillus</taxon>
    </lineage>
</organism>
<gene>
    <name evidence="2" type="ORF">B4167_1247</name>
</gene>
<feature type="transmembrane region" description="Helical" evidence="1">
    <location>
        <begin position="77"/>
        <end position="98"/>
    </location>
</feature>
<dbReference type="RefSeq" id="WP_041903608.1">
    <property type="nucleotide sequence ID" value="NZ_JXLT01000090.1"/>
</dbReference>
<dbReference type="Pfam" id="PF12650">
    <property type="entry name" value="DUF3784"/>
    <property type="match status" value="1"/>
</dbReference>
<dbReference type="EMBL" id="JXLU01000136">
    <property type="protein sequence ID" value="KIO70840.1"/>
    <property type="molecule type" value="Genomic_DNA"/>
</dbReference>
<comment type="caution">
    <text evidence="2">The sequence shown here is derived from an EMBL/GenBank/DDBJ whole genome shotgun (WGS) entry which is preliminary data.</text>
</comment>
<sequence length="108" mass="12201">MAMAIAHLIIMIPFLIFAIILSRGKGGFLLAGYNNLPESEKEQYDKVALCKFMAKMMYGICLSFLLFALSSLFEMKILFNVGLILLIAIVIFGTCYVYTGDRFKKIKQ</sequence>
<keyword evidence="1" id="KW-0472">Membrane</keyword>
<evidence type="ECO:0000313" key="3">
    <source>
        <dbReference type="Proteomes" id="UP000032076"/>
    </source>
</evidence>
<proteinExistence type="predicted"/>